<feature type="transmembrane region" description="Helical" evidence="8">
    <location>
        <begin position="474"/>
        <end position="493"/>
    </location>
</feature>
<dbReference type="KEGG" id="crq:GCK72_023365"/>
<evidence type="ECO:0000313" key="11">
    <source>
        <dbReference type="Proteomes" id="UP000483820"/>
    </source>
</evidence>
<feature type="transmembrane region" description="Helical" evidence="8">
    <location>
        <begin position="383"/>
        <end position="402"/>
    </location>
</feature>
<keyword evidence="4 9" id="KW-0732">Signal</keyword>
<dbReference type="Pfam" id="PF13965">
    <property type="entry name" value="SID-1_RNA_chan"/>
    <property type="match status" value="3"/>
</dbReference>
<comment type="similarity">
    <text evidence="2">Belongs to the SID1 family.</text>
</comment>
<evidence type="ECO:0000256" key="2">
    <source>
        <dbReference type="ARBA" id="ARBA00006618"/>
    </source>
</evidence>
<dbReference type="GO" id="GO:0005886">
    <property type="term" value="C:plasma membrane"/>
    <property type="evidence" value="ECO:0007669"/>
    <property type="project" value="TreeGrafter"/>
</dbReference>
<keyword evidence="7" id="KW-0325">Glycoprotein</keyword>
<gene>
    <name evidence="10" type="ORF">GCK72_023365</name>
</gene>
<dbReference type="PANTHER" id="PTHR12185:SF18">
    <property type="entry name" value="SID1 TRANSMEMBRANE FAMILY MEMBER 1"/>
    <property type="match status" value="1"/>
</dbReference>
<evidence type="ECO:0000256" key="7">
    <source>
        <dbReference type="ARBA" id="ARBA00023180"/>
    </source>
</evidence>
<proteinExistence type="inferred from homology"/>
<sequence length="595" mass="68358">MRTLFNTLLLLFAFYICECDKFEDLELGKTYENLITEGNLTAKLYRVVLNVDHPPPAIRVSVASNKATIKNPLTLTIVRGKTIHNIALSRVQSQQGQRFEYWFASDTLCDYDRSNEQLGQPVHLSIASSLPGVFNLSVRPVNNFHIGDEPVKSRTSPSEPRFYLYTFPEDVEKVDVRITSTSETCGRLITRKAFCPLFDASGLPELSEVFFFQTFTKFGGFTLRKSDIGPQFHVAFTVNPDDSLCGFPANYSDSDGGPARIKAATISVTPVTGSNFWYLVPILAYAAYLKYRMLDRHENNEPNIFEGTDSEGNVIIDKLWLFDKPTMIVSHKEYEKQRLVKESKYFNSMAIIGILNLIVVFRKQIFHYQVPQFPTTHGIQQRDAPKIVCLLGLIAMGILWTITSNCPNKTTLHLYSYTSLWLCYSATMWIYSKRHGVKKWQQYFIIAVSSEFGCLTLAEYMFEMSGITKIIVKIVFFLSSVVSSGYLCFKYYYEKIRFERSSFSFSYKIIGFLLILSFFSFEFVSRSISWFLSTSDYLLTPAKSRELNMKCVFPGIDWNDLRHYNCAFDCFLFILLMDFIDSNLKGVPKKHIFVF</sequence>
<feature type="transmembrane region" description="Helical" evidence="8">
    <location>
        <begin position="443"/>
        <end position="462"/>
    </location>
</feature>
<evidence type="ECO:0000256" key="9">
    <source>
        <dbReference type="SAM" id="SignalP"/>
    </source>
</evidence>
<dbReference type="GO" id="GO:0051033">
    <property type="term" value="F:RNA transmembrane transporter activity"/>
    <property type="evidence" value="ECO:0007669"/>
    <property type="project" value="TreeGrafter"/>
</dbReference>
<evidence type="ECO:0000256" key="5">
    <source>
        <dbReference type="ARBA" id="ARBA00022989"/>
    </source>
</evidence>
<dbReference type="Proteomes" id="UP000483820">
    <property type="component" value="Chromosome X"/>
</dbReference>
<keyword evidence="3 8" id="KW-0812">Transmembrane</keyword>
<dbReference type="InterPro" id="IPR025958">
    <property type="entry name" value="SID1_TM_fam"/>
</dbReference>
<evidence type="ECO:0000256" key="3">
    <source>
        <dbReference type="ARBA" id="ARBA00022692"/>
    </source>
</evidence>
<dbReference type="GO" id="GO:0005764">
    <property type="term" value="C:lysosome"/>
    <property type="evidence" value="ECO:0007669"/>
    <property type="project" value="TreeGrafter"/>
</dbReference>
<evidence type="ECO:0000256" key="6">
    <source>
        <dbReference type="ARBA" id="ARBA00023136"/>
    </source>
</evidence>
<feature type="signal peptide" evidence="9">
    <location>
        <begin position="1"/>
        <end position="19"/>
    </location>
</feature>
<evidence type="ECO:0000256" key="1">
    <source>
        <dbReference type="ARBA" id="ARBA00004141"/>
    </source>
</evidence>
<accession>A0A6A5FWM5</accession>
<comment type="subcellular location">
    <subcellularLocation>
        <location evidence="1">Membrane</location>
        <topology evidence="1">Multi-pass membrane protein</topology>
    </subcellularLocation>
</comment>
<reference evidence="10 11" key="1">
    <citation type="submission" date="2019-12" db="EMBL/GenBank/DDBJ databases">
        <title>Chromosome-level assembly of the Caenorhabditis remanei genome.</title>
        <authorList>
            <person name="Teterina A.A."/>
            <person name="Willis J.H."/>
            <person name="Phillips P.C."/>
        </authorList>
    </citation>
    <scope>NUCLEOTIDE SEQUENCE [LARGE SCALE GENOMIC DNA]</scope>
    <source>
        <strain evidence="10 11">PX506</strain>
        <tissue evidence="10">Whole organism</tissue>
    </source>
</reference>
<feature type="transmembrane region" description="Helical" evidence="8">
    <location>
        <begin position="505"/>
        <end position="524"/>
    </location>
</feature>
<dbReference type="EMBL" id="WUAV01000006">
    <property type="protein sequence ID" value="KAF1746907.1"/>
    <property type="molecule type" value="Genomic_DNA"/>
</dbReference>
<dbReference type="GeneID" id="9809041"/>
<organism evidence="10 11">
    <name type="scientific">Caenorhabditis remanei</name>
    <name type="common">Caenorhabditis vulgaris</name>
    <dbReference type="NCBI Taxonomy" id="31234"/>
    <lineage>
        <taxon>Eukaryota</taxon>
        <taxon>Metazoa</taxon>
        <taxon>Ecdysozoa</taxon>
        <taxon>Nematoda</taxon>
        <taxon>Chromadorea</taxon>
        <taxon>Rhabditida</taxon>
        <taxon>Rhabditina</taxon>
        <taxon>Rhabditomorpha</taxon>
        <taxon>Rhabditoidea</taxon>
        <taxon>Rhabditidae</taxon>
        <taxon>Peloderinae</taxon>
        <taxon>Caenorhabditis</taxon>
    </lineage>
</organism>
<keyword evidence="6 8" id="KW-0472">Membrane</keyword>
<evidence type="ECO:0000256" key="4">
    <source>
        <dbReference type="ARBA" id="ARBA00022729"/>
    </source>
</evidence>
<dbReference type="GO" id="GO:0003725">
    <property type="term" value="F:double-stranded RNA binding"/>
    <property type="evidence" value="ECO:0007669"/>
    <property type="project" value="TreeGrafter"/>
</dbReference>
<feature type="transmembrane region" description="Helical" evidence="8">
    <location>
        <begin position="414"/>
        <end position="431"/>
    </location>
</feature>
<dbReference type="PANTHER" id="PTHR12185">
    <property type="entry name" value="SID1 TRANSMEMBRANE FAMILY MEMEBER"/>
    <property type="match status" value="1"/>
</dbReference>
<evidence type="ECO:0000313" key="10">
    <source>
        <dbReference type="EMBL" id="KAF1746907.1"/>
    </source>
</evidence>
<name>A0A6A5FWM5_CAERE</name>
<evidence type="ECO:0000256" key="8">
    <source>
        <dbReference type="SAM" id="Phobius"/>
    </source>
</evidence>
<comment type="caution">
    <text evidence="10">The sequence shown here is derived from an EMBL/GenBank/DDBJ whole genome shotgun (WGS) entry which is preliminary data.</text>
</comment>
<dbReference type="RefSeq" id="XP_053578929.1">
    <property type="nucleotide sequence ID" value="XM_053735363.1"/>
</dbReference>
<dbReference type="CTD" id="9809041"/>
<keyword evidence="5 8" id="KW-1133">Transmembrane helix</keyword>
<protein>
    <submittedName>
        <fullName evidence="10">Uncharacterized protein</fullName>
    </submittedName>
</protein>
<dbReference type="AlphaFoldDB" id="A0A6A5FWM5"/>
<feature type="chain" id="PRO_5025331043" evidence="9">
    <location>
        <begin position="20"/>
        <end position="595"/>
    </location>
</feature>